<accession>A0A2G2WGI9</accession>
<feature type="region of interest" description="Disordered" evidence="9">
    <location>
        <begin position="754"/>
        <end position="776"/>
    </location>
</feature>
<proteinExistence type="inferred from homology"/>
<dbReference type="PANTHER" id="PTHR47972:SF39">
    <property type="entry name" value="KINESIN-LIKE PROTEIN KIN-14I"/>
    <property type="match status" value="1"/>
</dbReference>
<dbReference type="Gene3D" id="1.10.418.10">
    <property type="entry name" value="Calponin-like domain"/>
    <property type="match status" value="1"/>
</dbReference>
<dbReference type="OrthoDB" id="3176171at2759"/>
<keyword evidence="3 7" id="KW-0547">Nucleotide-binding</keyword>
<feature type="coiled-coil region" evidence="8">
    <location>
        <begin position="724"/>
        <end position="751"/>
    </location>
</feature>
<dbReference type="InterPro" id="IPR036872">
    <property type="entry name" value="CH_dom_sf"/>
</dbReference>
<dbReference type="InterPro" id="IPR001752">
    <property type="entry name" value="Kinesin_motor_dom"/>
</dbReference>
<feature type="binding site" evidence="7">
    <location>
        <begin position="476"/>
        <end position="483"/>
    </location>
    <ligand>
        <name>ATP</name>
        <dbReference type="ChEBI" id="CHEBI:30616"/>
    </ligand>
</feature>
<evidence type="ECO:0000313" key="12">
    <source>
        <dbReference type="EMBL" id="PHT44353.1"/>
    </source>
</evidence>
<evidence type="ECO:0000256" key="8">
    <source>
        <dbReference type="SAM" id="Coils"/>
    </source>
</evidence>
<comment type="similarity">
    <text evidence="1">Belongs to the TRAFAC class myosin-kinesin ATPase superfamily. Kinesin family. KIN-14 subfamily.</text>
</comment>
<reference evidence="13" key="2">
    <citation type="journal article" date="2017" name="J. Anim. Genet.">
        <title>Multiple reference genome sequences of hot pepper reveal the massive evolution of plant disease resistance genes by retroduplication.</title>
        <authorList>
            <person name="Kim S."/>
            <person name="Park J."/>
            <person name="Yeom S.-I."/>
            <person name="Kim Y.-M."/>
            <person name="Seo E."/>
            <person name="Kim K.-T."/>
            <person name="Kim M.-S."/>
            <person name="Lee J.M."/>
            <person name="Cheong K."/>
            <person name="Shin H.-S."/>
            <person name="Kim S.-B."/>
            <person name="Han K."/>
            <person name="Lee J."/>
            <person name="Park M."/>
            <person name="Lee H.-A."/>
            <person name="Lee H.-Y."/>
            <person name="Lee Y."/>
            <person name="Oh S."/>
            <person name="Lee J.H."/>
            <person name="Choi E."/>
            <person name="Choi E."/>
            <person name="Lee S.E."/>
            <person name="Jeon J."/>
            <person name="Kim H."/>
            <person name="Choi G."/>
            <person name="Song H."/>
            <person name="Lee J."/>
            <person name="Lee S.-C."/>
            <person name="Kwon J.-K."/>
            <person name="Lee H.-Y."/>
            <person name="Koo N."/>
            <person name="Hong Y."/>
            <person name="Kim R.W."/>
            <person name="Kang W.-H."/>
            <person name="Huh J.H."/>
            <person name="Kang B.-C."/>
            <person name="Yang T.-J."/>
            <person name="Lee Y.-H."/>
            <person name="Bennetzen J.L."/>
            <person name="Choi D."/>
        </authorList>
    </citation>
    <scope>NUCLEOTIDE SEQUENCE [LARGE SCALE GENOMIC DNA]</scope>
    <source>
        <strain evidence="13">cv. PBC81</strain>
    </source>
</reference>
<evidence type="ECO:0000256" key="4">
    <source>
        <dbReference type="ARBA" id="ARBA00022840"/>
    </source>
</evidence>
<dbReference type="GO" id="GO:0016887">
    <property type="term" value="F:ATP hydrolysis activity"/>
    <property type="evidence" value="ECO:0007669"/>
    <property type="project" value="UniProtKB-ARBA"/>
</dbReference>
<dbReference type="GO" id="GO:0005524">
    <property type="term" value="F:ATP binding"/>
    <property type="evidence" value="ECO:0007669"/>
    <property type="project" value="UniProtKB-UniRule"/>
</dbReference>
<evidence type="ECO:0000256" key="7">
    <source>
        <dbReference type="PROSITE-ProRule" id="PRU00283"/>
    </source>
</evidence>
<keyword evidence="4 7" id="KW-0067">ATP-binding</keyword>
<name>A0A2G2WGI9_CAPBA</name>
<dbReference type="PROSITE" id="PS50021">
    <property type="entry name" value="CH"/>
    <property type="match status" value="1"/>
</dbReference>
<feature type="compositionally biased region" description="Polar residues" evidence="9">
    <location>
        <begin position="938"/>
        <end position="952"/>
    </location>
</feature>
<evidence type="ECO:0000313" key="13">
    <source>
        <dbReference type="Proteomes" id="UP000224567"/>
    </source>
</evidence>
<keyword evidence="2" id="KW-0493">Microtubule</keyword>
<dbReference type="FunFam" id="1.10.418.10:FF:000062">
    <property type="entry name" value="Kinesin-like protein KIN-14I isoform A"/>
    <property type="match status" value="1"/>
</dbReference>
<dbReference type="FunFam" id="3.40.850.10:FF:000045">
    <property type="entry name" value="Kinesin-like protein KIN-14I isoform A"/>
    <property type="match status" value="1"/>
</dbReference>
<evidence type="ECO:0000256" key="5">
    <source>
        <dbReference type="ARBA" id="ARBA00023054"/>
    </source>
</evidence>
<feature type="domain" description="Calponin-homology (CH)" evidence="10">
    <location>
        <begin position="40"/>
        <end position="162"/>
    </location>
</feature>
<dbReference type="PANTHER" id="PTHR47972">
    <property type="entry name" value="KINESIN-LIKE PROTEIN KLP-3"/>
    <property type="match status" value="1"/>
</dbReference>
<evidence type="ECO:0000259" key="11">
    <source>
        <dbReference type="PROSITE" id="PS50067"/>
    </source>
</evidence>
<dbReference type="GO" id="GO:0005874">
    <property type="term" value="C:microtubule"/>
    <property type="evidence" value="ECO:0007669"/>
    <property type="project" value="UniProtKB-KW"/>
</dbReference>
<dbReference type="CDD" id="cd01366">
    <property type="entry name" value="KISc_C_terminal"/>
    <property type="match status" value="1"/>
</dbReference>
<feature type="compositionally biased region" description="Polar residues" evidence="9">
    <location>
        <begin position="974"/>
        <end position="988"/>
    </location>
</feature>
<dbReference type="InterPro" id="IPR027640">
    <property type="entry name" value="Kinesin-like_fam"/>
</dbReference>
<reference evidence="12 13" key="1">
    <citation type="journal article" date="2017" name="Genome Biol.">
        <title>New reference genome sequences of hot pepper reveal the massive evolution of plant disease-resistance genes by retroduplication.</title>
        <authorList>
            <person name="Kim S."/>
            <person name="Park J."/>
            <person name="Yeom S.I."/>
            <person name="Kim Y.M."/>
            <person name="Seo E."/>
            <person name="Kim K.T."/>
            <person name="Kim M.S."/>
            <person name="Lee J.M."/>
            <person name="Cheong K."/>
            <person name="Shin H.S."/>
            <person name="Kim S.B."/>
            <person name="Han K."/>
            <person name="Lee J."/>
            <person name="Park M."/>
            <person name="Lee H.A."/>
            <person name="Lee H.Y."/>
            <person name="Lee Y."/>
            <person name="Oh S."/>
            <person name="Lee J.H."/>
            <person name="Choi E."/>
            <person name="Choi E."/>
            <person name="Lee S.E."/>
            <person name="Jeon J."/>
            <person name="Kim H."/>
            <person name="Choi G."/>
            <person name="Song H."/>
            <person name="Lee J."/>
            <person name="Lee S.C."/>
            <person name="Kwon J.K."/>
            <person name="Lee H.Y."/>
            <person name="Koo N."/>
            <person name="Hong Y."/>
            <person name="Kim R.W."/>
            <person name="Kang W.H."/>
            <person name="Huh J.H."/>
            <person name="Kang B.C."/>
            <person name="Yang T.J."/>
            <person name="Lee Y.H."/>
            <person name="Bennetzen J.L."/>
            <person name="Choi D."/>
        </authorList>
    </citation>
    <scope>NUCLEOTIDE SEQUENCE [LARGE SCALE GENOMIC DNA]</scope>
    <source>
        <strain evidence="13">cv. PBC81</strain>
    </source>
</reference>
<dbReference type="SUPFAM" id="SSF47576">
    <property type="entry name" value="Calponin-homology domain, CH-domain"/>
    <property type="match status" value="1"/>
</dbReference>
<dbReference type="GO" id="GO:0007018">
    <property type="term" value="P:microtubule-based movement"/>
    <property type="evidence" value="ECO:0007669"/>
    <property type="project" value="InterPro"/>
</dbReference>
<dbReference type="InterPro" id="IPR027417">
    <property type="entry name" value="P-loop_NTPase"/>
</dbReference>
<keyword evidence="6 7" id="KW-0505">Motor protein</keyword>
<evidence type="ECO:0000259" key="10">
    <source>
        <dbReference type="PROSITE" id="PS50021"/>
    </source>
</evidence>
<organism evidence="12 13">
    <name type="scientific">Capsicum baccatum</name>
    <name type="common">Peruvian pepper</name>
    <dbReference type="NCBI Taxonomy" id="33114"/>
    <lineage>
        <taxon>Eukaryota</taxon>
        <taxon>Viridiplantae</taxon>
        <taxon>Streptophyta</taxon>
        <taxon>Embryophyta</taxon>
        <taxon>Tracheophyta</taxon>
        <taxon>Spermatophyta</taxon>
        <taxon>Magnoliopsida</taxon>
        <taxon>eudicotyledons</taxon>
        <taxon>Gunneridae</taxon>
        <taxon>Pentapetalae</taxon>
        <taxon>asterids</taxon>
        <taxon>lamiids</taxon>
        <taxon>Solanales</taxon>
        <taxon>Solanaceae</taxon>
        <taxon>Solanoideae</taxon>
        <taxon>Capsiceae</taxon>
        <taxon>Capsicum</taxon>
    </lineage>
</organism>
<evidence type="ECO:0000256" key="6">
    <source>
        <dbReference type="ARBA" id="ARBA00023175"/>
    </source>
</evidence>
<dbReference type="CDD" id="cd21203">
    <property type="entry name" value="CH_AtKIN14-like"/>
    <property type="match status" value="1"/>
</dbReference>
<dbReference type="SMART" id="SM00129">
    <property type="entry name" value="KISc"/>
    <property type="match status" value="1"/>
</dbReference>
<evidence type="ECO:0000256" key="9">
    <source>
        <dbReference type="SAM" id="MobiDB-lite"/>
    </source>
</evidence>
<protein>
    <submittedName>
        <fullName evidence="12">Kinesin-4</fullName>
    </submittedName>
</protein>
<feature type="region of interest" description="Disordered" evidence="9">
    <location>
        <begin position="938"/>
        <end position="1002"/>
    </location>
</feature>
<evidence type="ECO:0000256" key="1">
    <source>
        <dbReference type="ARBA" id="ARBA00010899"/>
    </source>
</evidence>
<dbReference type="PROSITE" id="PS50067">
    <property type="entry name" value="KINESIN_MOTOR_2"/>
    <property type="match status" value="1"/>
</dbReference>
<keyword evidence="13" id="KW-1185">Reference proteome</keyword>
<gene>
    <name evidence="12" type="ORF">CQW23_13511</name>
</gene>
<keyword evidence="5 8" id="KW-0175">Coiled coil</keyword>
<dbReference type="EMBL" id="MLFT02000006">
    <property type="protein sequence ID" value="PHT44353.1"/>
    <property type="molecule type" value="Genomic_DNA"/>
</dbReference>
<dbReference type="GO" id="GO:0003777">
    <property type="term" value="F:microtubule motor activity"/>
    <property type="evidence" value="ECO:0007669"/>
    <property type="project" value="InterPro"/>
</dbReference>
<evidence type="ECO:0000256" key="2">
    <source>
        <dbReference type="ARBA" id="ARBA00022701"/>
    </source>
</evidence>
<dbReference type="SMART" id="SM00033">
    <property type="entry name" value="CH"/>
    <property type="match status" value="1"/>
</dbReference>
<dbReference type="AlphaFoldDB" id="A0A2G2WGI9"/>
<dbReference type="InterPro" id="IPR036961">
    <property type="entry name" value="Kinesin_motor_dom_sf"/>
</dbReference>
<dbReference type="Pfam" id="PF00307">
    <property type="entry name" value="CH"/>
    <property type="match status" value="1"/>
</dbReference>
<dbReference type="STRING" id="33114.A0A2G2WGI9"/>
<dbReference type="Pfam" id="PF00225">
    <property type="entry name" value="Kinesin"/>
    <property type="match status" value="1"/>
</dbReference>
<dbReference type="Proteomes" id="UP000224567">
    <property type="component" value="Unassembled WGS sequence"/>
</dbReference>
<dbReference type="InterPro" id="IPR001715">
    <property type="entry name" value="CH_dom"/>
</dbReference>
<comment type="caution">
    <text evidence="12">The sequence shown here is derived from an EMBL/GenBank/DDBJ whole genome shotgun (WGS) entry which is preliminary data.</text>
</comment>
<evidence type="ECO:0000256" key="3">
    <source>
        <dbReference type="ARBA" id="ARBA00022741"/>
    </source>
</evidence>
<dbReference type="GO" id="GO:0008017">
    <property type="term" value="F:microtubule binding"/>
    <property type="evidence" value="ECO:0007669"/>
    <property type="project" value="InterPro"/>
</dbReference>
<dbReference type="Gene3D" id="3.40.850.10">
    <property type="entry name" value="Kinesin motor domain"/>
    <property type="match status" value="1"/>
</dbReference>
<sequence length="1002" mass="110306">MAADGALYFSVASVVEDVLQQHGNRSRNLDLDARRAEEAATRRYEAAAWLRKVVGFVGAKDLPAEPSEEDFRLGLRSGIILCNVLNKMQPGAVSKVVESPVDSALIPDGAALSAYQYFENVRNFLVATHELGIPSFEASDLEQGGKSSRVVNCVLGLKAYGEWKQTGGTGVWKFGGNVKSTTSAKQFVRKNSEPFSSSLSRSMSMNEKSANGVCTDTESNKMSSSSLSNLVRAILVDKKPEEVPNLVESVLNKVVEEFEQRITSQIQLNKATPKDSTVSSGNKFLQKHASVSAKVDQRNVALVKEENRIVNEELKRTQMMQNTFIDQQQRDIKDLKQTLLTTKAGMQFMQMKCHEEMQNIGMHIHGLAHAASGYHRVLEENRKLYNQVQDLKGSIRVYCRVRPFLTGQSSYISNVDHIDDGSITIGVPSKNGKGRKTFNFNKVFGPSASQGEVFSDTQQLIRSVLDGYNVCIFAYGQTGSGKTFTMTGPKDLTEQSRGVNYRALGDLFLLAEQRKDTFLYDVSVQMIEIYNEQVRDLLVSDVIITLEIRSASQGLTVPDASLVRVTSTSDVIDLMNLGQRNRAVSATALNDRSSRSHSCLTVHVQGRDLTSGAILRGCMHLVDLAGSERVDKSEVTGDRLKEAQHINKSLSALGDVISALAQKNGHVPYRNSKLTQLLQDSLGGQAKTLMFVHISPEPDAIGETISTLKFAERVSTVELGAARVNKDTTDVKELKEQIASLKAALARKETESVSMSHKVTSSPCGLPSSPFQSNLQGREMSADSNIRRRPIEDVGNREVSSNSAFRQRRQSFDLDELLGNSSPWPPVSSPSDNYVEDDNHMSSGEWVDKVMVNKQDAARGVGNLFGCWESEKGNGSDALYEKFLSDSSKVYQEKSSSLFQMSNHFDITTTEDLDEFEATTSDSSEPDLLWQFNNSKVNTFPSGNGSKMQKPNTKPGKIPESRNTVHKVGPPPSRQTSGVGHNQRNGRQAMTADMKRKAGSRK</sequence>
<dbReference type="PRINTS" id="PR00380">
    <property type="entry name" value="KINESINHEAVY"/>
</dbReference>
<feature type="domain" description="Kinesin motor" evidence="11">
    <location>
        <begin position="394"/>
        <end position="717"/>
    </location>
</feature>
<dbReference type="SUPFAM" id="SSF52540">
    <property type="entry name" value="P-loop containing nucleoside triphosphate hydrolases"/>
    <property type="match status" value="1"/>
</dbReference>